<evidence type="ECO:0000256" key="1">
    <source>
        <dbReference type="ARBA" id="ARBA00004128"/>
    </source>
</evidence>
<dbReference type="SUPFAM" id="SSF47473">
    <property type="entry name" value="EF-hand"/>
    <property type="match status" value="1"/>
</dbReference>
<dbReference type="CDD" id="cd17502">
    <property type="entry name" value="MFS_Azr1_MDR_like"/>
    <property type="match status" value="1"/>
</dbReference>
<dbReference type="GO" id="GO:0022857">
    <property type="term" value="F:transmembrane transporter activity"/>
    <property type="evidence" value="ECO:0007669"/>
    <property type="project" value="InterPro"/>
</dbReference>
<feature type="compositionally biased region" description="Pro residues" evidence="10">
    <location>
        <begin position="103"/>
        <end position="120"/>
    </location>
</feature>
<dbReference type="PROSITE" id="PS00018">
    <property type="entry name" value="EF_HAND_1"/>
    <property type="match status" value="1"/>
</dbReference>
<dbReference type="GO" id="GO:0005886">
    <property type="term" value="C:plasma membrane"/>
    <property type="evidence" value="ECO:0007669"/>
    <property type="project" value="TreeGrafter"/>
</dbReference>
<reference evidence="14 15" key="1">
    <citation type="submission" date="2018-08" db="EMBL/GenBank/DDBJ databases">
        <title>Draft genome sequences of two Aspergillus turcosus clinical strains isolated from bronchoalveolar lavage fluid: one azole-susceptible and the other azole-resistant.</title>
        <authorList>
            <person name="Parent-Michaud M."/>
            <person name="Dufresne P.J."/>
            <person name="Fournier E."/>
            <person name="Martineau C."/>
            <person name="Moreira S."/>
            <person name="Perkins V."/>
            <person name="De Repentigny L."/>
            <person name="Dufresne S.F."/>
        </authorList>
    </citation>
    <scope>NUCLEOTIDE SEQUENCE [LARGE SCALE GENOMIC DNA]</scope>
    <source>
        <strain evidence="14">HMR AF 1038</strain>
    </source>
</reference>
<feature type="transmembrane region" description="Helical" evidence="11">
    <location>
        <begin position="407"/>
        <end position="433"/>
    </location>
</feature>
<keyword evidence="15" id="KW-1185">Reference proteome</keyword>
<dbReference type="Gene3D" id="1.10.238.10">
    <property type="entry name" value="EF-hand"/>
    <property type="match status" value="1"/>
</dbReference>
<feature type="region of interest" description="Disordered" evidence="10">
    <location>
        <begin position="324"/>
        <end position="392"/>
    </location>
</feature>
<sequence length="947" mass="103538">MAYNKSYNPDALPAHAEPEQVRTNRRQTDCPTPATDYQQVAQLIGAMQVSSQPQAQRPPRTSSHAPPSGVPQRVPVTNAQINKPLPATGPPPAIHSHARPHPLHPSPPPQNYGFGPPPSQPVRNRPPVSRPPPSPNPPPLSAPSNDPQQLFPLFRAANASHSGALTEMELGSALVNGDYTSFHPKTVKMMIRMFDRNNSGTISFDEFVALWRFLAAWRELFDRFDEDRSGRISLQEFEKALVAFGYRLSQPFVTVLFTTFESKKQQINGGHAMGPAKDGMSFDLFVQACISLRRMTDVFKRYDEDRDGYVTMSFEEFLTVNEKKDHDYGDDNNSSFQVMSDKISRSEEDNSEKSATLSPPSTEDNQLPVNSSDHPSHEKSDGREVEKDGAPLEQTHSQAQKLGKKKILIIMPALCLVLFLAALDMTIVSTALPTMAAQFHASESGYSWMASSYLLANAACITLWGKISDIWGRKPILLMANVVFLVGSLICALAVNMTMLLVGRATQGAGGGGIIVLVNICVTDLFSVRERPMYYGLFGMTWAIAGALGPIIGGAFTTAVTWRWCFYLNLPVGGVSLAILTFFLKLESGGTPLLDGLMAIDWSGTVLIIGGTLMFLFGLEFGGVSYPWASATVICLIIFGVVVWVLAMLNEWKLAKYPLIPVRLFNNWHNRFVLIVCFCHAFVFIAGSYYLPLYFQTVLQASPILSGVYVLPMVLSLSLVSAGTGIIIKKTGRYREMIVGGLGLMTLGYGLFIDLKYYASWPRIIIYQIIAGVGVGPLFQAPLVAFQANIHRSDMATATATFAFIRQASSAIAVVLGTVVYQNVLARQLPRIEAATSPEIAATIASSFAGSTHSLVRSLPESARIVVLEAFTHSLSRLWIFYAAVGGFGFLVSLFIRPVELSKAHTFTKTGLAEQERARKEILEEQKAAAAAAAAANRTDQPPKAEV</sequence>
<protein>
    <recommendedName>
        <fullName evidence="8">Efflux pump dotC</fullName>
    </recommendedName>
    <alternativeName>
        <fullName evidence="9">Dothistromin biosynthesis protein C</fullName>
    </alternativeName>
</protein>
<keyword evidence="6 11" id="KW-0472">Membrane</keyword>
<dbReference type="PANTHER" id="PTHR23501">
    <property type="entry name" value="MAJOR FACILITATOR SUPERFAMILY"/>
    <property type="match status" value="1"/>
</dbReference>
<feature type="transmembrane region" description="Helical" evidence="11">
    <location>
        <begin position="765"/>
        <end position="786"/>
    </location>
</feature>
<feature type="compositionally biased region" description="Polar residues" evidence="10">
    <location>
        <begin position="353"/>
        <end position="373"/>
    </location>
</feature>
<dbReference type="InterPro" id="IPR011992">
    <property type="entry name" value="EF-hand-dom_pair"/>
</dbReference>
<proteinExistence type="inferred from homology"/>
<accession>A0A3R7M2R1</accession>
<evidence type="ECO:0000256" key="8">
    <source>
        <dbReference type="ARBA" id="ARBA00069956"/>
    </source>
</evidence>
<feature type="domain" description="EF-hand" evidence="12">
    <location>
        <begin position="212"/>
        <end position="247"/>
    </location>
</feature>
<feature type="compositionally biased region" description="Basic and acidic residues" evidence="10">
    <location>
        <begin position="342"/>
        <end position="352"/>
    </location>
</feature>
<evidence type="ECO:0000256" key="11">
    <source>
        <dbReference type="SAM" id="Phobius"/>
    </source>
</evidence>
<evidence type="ECO:0000313" key="14">
    <source>
        <dbReference type="EMBL" id="RLM00657.1"/>
    </source>
</evidence>
<dbReference type="InterPro" id="IPR036259">
    <property type="entry name" value="MFS_trans_sf"/>
</dbReference>
<dbReference type="EMBL" id="NIDN02000013">
    <property type="protein sequence ID" value="RLM00657.1"/>
    <property type="molecule type" value="Genomic_DNA"/>
</dbReference>
<evidence type="ECO:0000256" key="7">
    <source>
        <dbReference type="ARBA" id="ARBA00057269"/>
    </source>
</evidence>
<dbReference type="SMART" id="SM00054">
    <property type="entry name" value="EFh"/>
    <property type="match status" value="3"/>
</dbReference>
<dbReference type="Pfam" id="PF13499">
    <property type="entry name" value="EF-hand_7"/>
    <property type="match status" value="1"/>
</dbReference>
<dbReference type="PANTHER" id="PTHR23501:SF102">
    <property type="entry name" value="DRUG TRANSPORTER, PUTATIVE (AFU_ORTHOLOGUE AFUA_3G08530)-RELATED"/>
    <property type="match status" value="1"/>
</dbReference>
<feature type="transmembrane region" description="Helical" evidence="11">
    <location>
        <begin position="878"/>
        <end position="896"/>
    </location>
</feature>
<dbReference type="PRINTS" id="PR01036">
    <property type="entry name" value="TCRTETB"/>
</dbReference>
<dbReference type="InterPro" id="IPR018247">
    <property type="entry name" value="EF_Hand_1_Ca_BS"/>
</dbReference>
<feature type="transmembrane region" description="Helical" evidence="11">
    <location>
        <begin position="704"/>
        <end position="727"/>
    </location>
</feature>
<dbReference type="CDD" id="cd16180">
    <property type="entry name" value="EFh_PEF_Group_I"/>
    <property type="match status" value="1"/>
</dbReference>
<keyword evidence="3 11" id="KW-0812">Transmembrane</keyword>
<comment type="subcellular location">
    <subcellularLocation>
        <location evidence="1">Vacuole membrane</location>
        <topology evidence="1">Multi-pass membrane protein</topology>
    </subcellularLocation>
</comment>
<dbReference type="Pfam" id="PF07690">
    <property type="entry name" value="MFS_1"/>
    <property type="match status" value="1"/>
</dbReference>
<comment type="function">
    <text evidence="7">Efflux pump; part of the gene cluster that mediates the biosynthesis of dothistromin (DOTH), a polyketide toxin very similar in structure to the aflatoxin precursor, versicolorin B. One function of dotC may be to transport early-stage dothistromin biosynthetic intermediates from the cytoplasm into vacuoles, thereby affecting the rate of dothistromin production.</text>
</comment>
<feature type="domain" description="EF-hand" evidence="12">
    <location>
        <begin position="290"/>
        <end position="327"/>
    </location>
</feature>
<feature type="compositionally biased region" description="Basic and acidic residues" evidence="10">
    <location>
        <begin position="374"/>
        <end position="390"/>
    </location>
</feature>
<feature type="compositionally biased region" description="Pro residues" evidence="10">
    <location>
        <begin position="128"/>
        <end position="141"/>
    </location>
</feature>
<dbReference type="FunFam" id="1.20.1250.20:FF:000196">
    <property type="entry name" value="MFS toxin efflux pump (AflT)"/>
    <property type="match status" value="1"/>
</dbReference>
<comment type="similarity">
    <text evidence="2">Belongs to the major facilitator superfamily. TCR/Tet family.</text>
</comment>
<feature type="domain" description="Major facilitator superfamily (MFS) profile" evidence="13">
    <location>
        <begin position="410"/>
        <end position="901"/>
    </location>
</feature>
<dbReference type="Gene3D" id="1.20.1250.20">
    <property type="entry name" value="MFS general substrate transporter like domains"/>
    <property type="match status" value="1"/>
</dbReference>
<feature type="transmembrane region" description="Helical" evidence="11">
    <location>
        <begin position="625"/>
        <end position="649"/>
    </location>
</feature>
<feature type="compositionally biased region" description="Basic and acidic residues" evidence="10">
    <location>
        <begin position="16"/>
        <end position="28"/>
    </location>
</feature>
<evidence type="ECO:0000256" key="4">
    <source>
        <dbReference type="ARBA" id="ARBA00022837"/>
    </source>
</evidence>
<evidence type="ECO:0000259" key="13">
    <source>
        <dbReference type="PROSITE" id="PS50850"/>
    </source>
</evidence>
<feature type="transmembrane region" description="Helical" evidence="11">
    <location>
        <begin position="566"/>
        <end position="584"/>
    </location>
</feature>
<dbReference type="InterPro" id="IPR020846">
    <property type="entry name" value="MFS_dom"/>
</dbReference>
<dbReference type="PROSITE" id="PS50850">
    <property type="entry name" value="MFS"/>
    <property type="match status" value="1"/>
</dbReference>
<evidence type="ECO:0000256" key="6">
    <source>
        <dbReference type="ARBA" id="ARBA00023136"/>
    </source>
</evidence>
<feature type="transmembrane region" description="Helical" evidence="11">
    <location>
        <begin position="739"/>
        <end position="759"/>
    </location>
</feature>
<dbReference type="Gene3D" id="1.20.1720.10">
    <property type="entry name" value="Multidrug resistance protein D"/>
    <property type="match status" value="1"/>
</dbReference>
<feature type="transmembrane region" description="Helical" evidence="11">
    <location>
        <begin position="445"/>
        <end position="464"/>
    </location>
</feature>
<organism evidence="14 15">
    <name type="scientific">Aspergillus turcosus</name>
    <dbReference type="NCBI Taxonomy" id="1245748"/>
    <lineage>
        <taxon>Eukaryota</taxon>
        <taxon>Fungi</taxon>
        <taxon>Dikarya</taxon>
        <taxon>Ascomycota</taxon>
        <taxon>Pezizomycotina</taxon>
        <taxon>Eurotiomycetes</taxon>
        <taxon>Eurotiomycetidae</taxon>
        <taxon>Eurotiales</taxon>
        <taxon>Aspergillaceae</taxon>
        <taxon>Aspergillus</taxon>
        <taxon>Aspergillus subgen. Fumigati</taxon>
    </lineage>
</organism>
<evidence type="ECO:0000259" key="12">
    <source>
        <dbReference type="PROSITE" id="PS50222"/>
    </source>
</evidence>
<dbReference type="OrthoDB" id="10021397at2759"/>
<evidence type="ECO:0000256" key="2">
    <source>
        <dbReference type="ARBA" id="ARBA00007520"/>
    </source>
</evidence>
<dbReference type="InterPro" id="IPR011701">
    <property type="entry name" value="MFS"/>
</dbReference>
<keyword evidence="4" id="KW-0106">Calcium</keyword>
<comment type="caution">
    <text evidence="14">The sequence shown here is derived from an EMBL/GenBank/DDBJ whole genome shotgun (WGS) entry which is preliminary data.</text>
</comment>
<feature type="transmembrane region" description="Helical" evidence="11">
    <location>
        <begin position="670"/>
        <end position="692"/>
    </location>
</feature>
<feature type="domain" description="EF-hand" evidence="12">
    <location>
        <begin position="182"/>
        <end position="210"/>
    </location>
</feature>
<dbReference type="InterPro" id="IPR002048">
    <property type="entry name" value="EF_hand_dom"/>
</dbReference>
<evidence type="ECO:0000313" key="15">
    <source>
        <dbReference type="Proteomes" id="UP000215289"/>
    </source>
</evidence>
<dbReference type="AlphaFoldDB" id="A0A3R7M2R1"/>
<feature type="transmembrane region" description="Helical" evidence="11">
    <location>
        <begin position="596"/>
        <end position="619"/>
    </location>
</feature>
<feature type="transmembrane region" description="Helical" evidence="11">
    <location>
        <begin position="508"/>
        <end position="527"/>
    </location>
</feature>
<feature type="transmembrane region" description="Helical" evidence="11">
    <location>
        <begin position="798"/>
        <end position="821"/>
    </location>
</feature>
<evidence type="ECO:0000256" key="9">
    <source>
        <dbReference type="ARBA" id="ARBA00083178"/>
    </source>
</evidence>
<evidence type="ECO:0000256" key="10">
    <source>
        <dbReference type="SAM" id="MobiDB-lite"/>
    </source>
</evidence>
<feature type="transmembrane region" description="Helical" evidence="11">
    <location>
        <begin position="534"/>
        <end position="560"/>
    </location>
</feature>
<keyword evidence="5 11" id="KW-1133">Transmembrane helix</keyword>
<dbReference type="GO" id="GO:0005774">
    <property type="term" value="C:vacuolar membrane"/>
    <property type="evidence" value="ECO:0007669"/>
    <property type="project" value="UniProtKB-SubCell"/>
</dbReference>
<dbReference type="PROSITE" id="PS50222">
    <property type="entry name" value="EF_HAND_2"/>
    <property type="match status" value="3"/>
</dbReference>
<name>A0A3R7M2R1_9EURO</name>
<evidence type="ECO:0000256" key="3">
    <source>
        <dbReference type="ARBA" id="ARBA00022692"/>
    </source>
</evidence>
<feature type="region of interest" description="Disordered" evidence="10">
    <location>
        <begin position="1"/>
        <end position="148"/>
    </location>
</feature>
<dbReference type="FunFam" id="1.20.1720.10:FF:000014">
    <property type="entry name" value="MFS drug transporter, putative"/>
    <property type="match status" value="1"/>
</dbReference>
<dbReference type="SUPFAM" id="SSF103473">
    <property type="entry name" value="MFS general substrate transporter"/>
    <property type="match status" value="2"/>
</dbReference>
<feature type="transmembrane region" description="Helical" evidence="11">
    <location>
        <begin position="476"/>
        <end position="502"/>
    </location>
</feature>
<feature type="compositionally biased region" description="Polar residues" evidence="10">
    <location>
        <begin position="48"/>
        <end position="65"/>
    </location>
</feature>
<evidence type="ECO:0000256" key="5">
    <source>
        <dbReference type="ARBA" id="ARBA00022989"/>
    </source>
</evidence>
<dbReference type="GO" id="GO:0005509">
    <property type="term" value="F:calcium ion binding"/>
    <property type="evidence" value="ECO:0007669"/>
    <property type="project" value="InterPro"/>
</dbReference>
<dbReference type="Proteomes" id="UP000215289">
    <property type="component" value="Unassembled WGS sequence"/>
</dbReference>
<dbReference type="Pfam" id="PF13405">
    <property type="entry name" value="EF-hand_6"/>
    <property type="match status" value="1"/>
</dbReference>
<gene>
    <name evidence="14" type="ORF">CFD26_108529</name>
</gene>